<evidence type="ECO:0000313" key="2">
    <source>
        <dbReference type="Proteomes" id="UP000016935"/>
    </source>
</evidence>
<dbReference type="RefSeq" id="XP_008026992.1">
    <property type="nucleotide sequence ID" value="XM_008028801.1"/>
</dbReference>
<keyword evidence="2" id="KW-1185">Reference proteome</keyword>
<reference evidence="1 2" key="1">
    <citation type="journal article" date="2012" name="PLoS Pathog.">
        <title>Diverse lifestyles and strategies of plant pathogenesis encoded in the genomes of eighteen Dothideomycetes fungi.</title>
        <authorList>
            <person name="Ohm R.A."/>
            <person name="Feau N."/>
            <person name="Henrissat B."/>
            <person name="Schoch C.L."/>
            <person name="Horwitz B.A."/>
            <person name="Barry K.W."/>
            <person name="Condon B.J."/>
            <person name="Copeland A.C."/>
            <person name="Dhillon B."/>
            <person name="Glaser F."/>
            <person name="Hesse C.N."/>
            <person name="Kosti I."/>
            <person name="LaButti K."/>
            <person name="Lindquist E.A."/>
            <person name="Lucas S."/>
            <person name="Salamov A.A."/>
            <person name="Bradshaw R.E."/>
            <person name="Ciuffetti L."/>
            <person name="Hamelin R.C."/>
            <person name="Kema G.H.J."/>
            <person name="Lawrence C."/>
            <person name="Scott J.A."/>
            <person name="Spatafora J.W."/>
            <person name="Turgeon B.G."/>
            <person name="de Wit P.J.G.M."/>
            <person name="Zhong S."/>
            <person name="Goodwin S.B."/>
            <person name="Grigoriev I.V."/>
        </authorList>
    </citation>
    <scope>NUCLEOTIDE SEQUENCE [LARGE SCALE GENOMIC DNA]</scope>
    <source>
        <strain evidence="2">28A</strain>
    </source>
</reference>
<protein>
    <submittedName>
        <fullName evidence="1">Uncharacterized protein</fullName>
    </submittedName>
</protein>
<sequence>MSGLEELVNAGVQFKVPADKVSTVLKSLPHLVYRPSIFRVTFYSNAHRKPREPQYRMDGLYIYKMVALWGVHDKAMRAKVARVQELHIQGCRSGLLCDFEEGSIINALRLQPSISNAARLLQKWHDVGNCRCDL</sequence>
<gene>
    <name evidence="1" type="ORF">SETTUDRAFT_32048</name>
</gene>
<dbReference type="HOGENOM" id="CLU_1897508_0_0_1"/>
<dbReference type="GeneID" id="19403614"/>
<dbReference type="AlphaFoldDB" id="R0K5K8"/>
<organism evidence="1 2">
    <name type="scientific">Exserohilum turcicum (strain 28A)</name>
    <name type="common">Northern leaf blight fungus</name>
    <name type="synonym">Setosphaeria turcica</name>
    <dbReference type="NCBI Taxonomy" id="671987"/>
    <lineage>
        <taxon>Eukaryota</taxon>
        <taxon>Fungi</taxon>
        <taxon>Dikarya</taxon>
        <taxon>Ascomycota</taxon>
        <taxon>Pezizomycotina</taxon>
        <taxon>Dothideomycetes</taxon>
        <taxon>Pleosporomycetidae</taxon>
        <taxon>Pleosporales</taxon>
        <taxon>Pleosporineae</taxon>
        <taxon>Pleosporaceae</taxon>
        <taxon>Exserohilum</taxon>
    </lineage>
</organism>
<reference evidence="1 2" key="2">
    <citation type="journal article" date="2013" name="PLoS Genet.">
        <title>Comparative genome structure, secondary metabolite, and effector coding capacity across Cochliobolus pathogens.</title>
        <authorList>
            <person name="Condon B.J."/>
            <person name="Leng Y."/>
            <person name="Wu D."/>
            <person name="Bushley K.E."/>
            <person name="Ohm R.A."/>
            <person name="Otillar R."/>
            <person name="Martin J."/>
            <person name="Schackwitz W."/>
            <person name="Grimwood J."/>
            <person name="MohdZainudin N."/>
            <person name="Xue C."/>
            <person name="Wang R."/>
            <person name="Manning V.A."/>
            <person name="Dhillon B."/>
            <person name="Tu Z.J."/>
            <person name="Steffenson B.J."/>
            <person name="Salamov A."/>
            <person name="Sun H."/>
            <person name="Lowry S."/>
            <person name="LaButti K."/>
            <person name="Han J."/>
            <person name="Copeland A."/>
            <person name="Lindquist E."/>
            <person name="Barry K."/>
            <person name="Schmutz J."/>
            <person name="Baker S.E."/>
            <person name="Ciuffetti L.M."/>
            <person name="Grigoriev I.V."/>
            <person name="Zhong S."/>
            <person name="Turgeon B.G."/>
        </authorList>
    </citation>
    <scope>NUCLEOTIDE SEQUENCE [LARGE SCALE GENOMIC DNA]</scope>
    <source>
        <strain evidence="2">28A</strain>
    </source>
</reference>
<proteinExistence type="predicted"/>
<dbReference type="Proteomes" id="UP000016935">
    <property type="component" value="Unassembled WGS sequence"/>
</dbReference>
<dbReference type="EMBL" id="KB908703">
    <property type="protein sequence ID" value="EOA84809.1"/>
    <property type="molecule type" value="Genomic_DNA"/>
</dbReference>
<name>R0K5K8_EXST2</name>
<accession>R0K5K8</accession>
<evidence type="ECO:0000313" key="1">
    <source>
        <dbReference type="EMBL" id="EOA84809.1"/>
    </source>
</evidence>